<evidence type="ECO:0000259" key="14">
    <source>
        <dbReference type="Pfam" id="PF12777"/>
    </source>
</evidence>
<comment type="subcellular location">
    <subcellularLocation>
        <location evidence="1">Cytoplasm</location>
        <location evidence="1">Cytoskeleton</location>
        <location evidence="1">Cilium axoneme</location>
    </subcellularLocation>
</comment>
<name>A0A834DUK5_9CHIR</name>
<dbReference type="GO" id="GO:0005874">
    <property type="term" value="C:microtubule"/>
    <property type="evidence" value="ECO:0007669"/>
    <property type="project" value="UniProtKB-KW"/>
</dbReference>
<dbReference type="Gene3D" id="1.10.287.2610">
    <property type="match status" value="1"/>
</dbReference>
<feature type="coiled-coil region" evidence="13">
    <location>
        <begin position="513"/>
        <end position="599"/>
    </location>
</feature>
<accession>A0A834DUK5</accession>
<organism evidence="17 18">
    <name type="scientific">Phyllostomus discolor</name>
    <name type="common">pale spear-nosed bat</name>
    <dbReference type="NCBI Taxonomy" id="89673"/>
    <lineage>
        <taxon>Eukaryota</taxon>
        <taxon>Metazoa</taxon>
        <taxon>Chordata</taxon>
        <taxon>Craniata</taxon>
        <taxon>Vertebrata</taxon>
        <taxon>Euteleostomi</taxon>
        <taxon>Mammalia</taxon>
        <taxon>Eutheria</taxon>
        <taxon>Laurasiatheria</taxon>
        <taxon>Chiroptera</taxon>
        <taxon>Yangochiroptera</taxon>
        <taxon>Phyllostomidae</taxon>
        <taxon>Phyllostominae</taxon>
        <taxon>Phyllostomus</taxon>
    </lineage>
</organism>
<comment type="similarity">
    <text evidence="2">Belongs to the dynein heavy chain family.</text>
</comment>
<evidence type="ECO:0000256" key="12">
    <source>
        <dbReference type="ARBA" id="ARBA00023273"/>
    </source>
</evidence>
<evidence type="ECO:0000256" key="3">
    <source>
        <dbReference type="ARBA" id="ARBA00022490"/>
    </source>
</evidence>
<dbReference type="FunFam" id="1.20.920.30:FF:000003">
    <property type="entry name" value="Dynein axonemal heavy chain 17"/>
    <property type="match status" value="1"/>
</dbReference>
<evidence type="ECO:0000313" key="18">
    <source>
        <dbReference type="Proteomes" id="UP000664940"/>
    </source>
</evidence>
<evidence type="ECO:0000256" key="13">
    <source>
        <dbReference type="SAM" id="Coils"/>
    </source>
</evidence>
<keyword evidence="4" id="KW-0493">Microtubule</keyword>
<evidence type="ECO:0000256" key="4">
    <source>
        <dbReference type="ARBA" id="ARBA00022701"/>
    </source>
</evidence>
<keyword evidence="9" id="KW-0969">Cilium</keyword>
<dbReference type="Pfam" id="PF12777">
    <property type="entry name" value="MT"/>
    <property type="match status" value="1"/>
</dbReference>
<dbReference type="GO" id="GO:0005930">
    <property type="term" value="C:axoneme"/>
    <property type="evidence" value="ECO:0007669"/>
    <property type="project" value="UniProtKB-SubCell"/>
</dbReference>
<keyword evidence="7" id="KW-0243">Dynein</keyword>
<evidence type="ECO:0000256" key="6">
    <source>
        <dbReference type="ARBA" id="ARBA00022840"/>
    </source>
</evidence>
<evidence type="ECO:0000259" key="15">
    <source>
        <dbReference type="Pfam" id="PF12780"/>
    </source>
</evidence>
<evidence type="ECO:0000256" key="7">
    <source>
        <dbReference type="ARBA" id="ARBA00023017"/>
    </source>
</evidence>
<dbReference type="SUPFAM" id="SSF52540">
    <property type="entry name" value="P-loop containing nucleoside triphosphate hydrolases"/>
    <property type="match status" value="2"/>
</dbReference>
<dbReference type="InterPro" id="IPR024317">
    <property type="entry name" value="Dynein_heavy_chain_D4_dom"/>
</dbReference>
<dbReference type="Proteomes" id="UP000664940">
    <property type="component" value="Unassembled WGS sequence"/>
</dbReference>
<dbReference type="InterPro" id="IPR024743">
    <property type="entry name" value="Dynein_HC_stalk"/>
</dbReference>
<sequence length="630" mass="71914">MNMPEVDAYGTVQPHTIIRQHLDYRHWYDRSKLSLKEIMNVQYVSCMNPTSGSFTINPRLQRHFSVFGLSFPGADALSSIYSTILTQHLKLGNFPASLQKSIPQLINLALTFHQKIATTFLPTAIKFHYIFNLRDFANIFQGILFSSVECIKSTQDLVKLYLHEANRVYRDKLVEEKDLDLFDKIQIDVVKKIFDDIEEIMEQTQSLNMYCHFANGIGEPKYMPVPSWELLAQTLVDALESHNEVNTVMDLVLFEDAMQHVCRINRILEAPRGNALLVGVGGSGKQSLTRLAAFISSMDVFQITLRKGYQIADFKMDLASLCLKAGVKNLSTVFLMTDAQVANEKFLVLINDLLASGEVPDLYSDDEVENIINNMKNEVKSQGLVDNRENCWKFFIERVRRQLKVTLCFSPVGNKLRVRSRKFPAIVNCTTIDWFHKWPQQALESVSLRFLQNTESIELTVKQSISKFMAFVHTSVNQTSQSYLNNEQRYNYTTSKSFLEFIRLYQSLLRRNGKELKSKMERLENGLLKLRSTSAQVDDLKAKLATQEVELKQKNEDADKLIQEVGIETDKVSREKALADKEEQKVALIMLEVEQKQKDCEEDLAKAEPALIAAQAALNTLNKVASSPFS</sequence>
<dbReference type="InterPro" id="IPR026983">
    <property type="entry name" value="DHC"/>
</dbReference>
<feature type="domain" description="Dynein heavy chain coiled coil stalk" evidence="14">
    <location>
        <begin position="521"/>
        <end position="624"/>
    </location>
</feature>
<feature type="domain" description="Dynein heavy chain 3 AAA+ lid" evidence="16">
    <location>
        <begin position="105"/>
        <end position="204"/>
    </location>
</feature>
<comment type="caution">
    <text evidence="17">The sequence shown here is derived from an EMBL/GenBank/DDBJ whole genome shotgun (WGS) entry which is preliminary data.</text>
</comment>
<dbReference type="EMBL" id="JABVXQ010000008">
    <property type="protein sequence ID" value="KAF6093351.1"/>
    <property type="molecule type" value="Genomic_DNA"/>
</dbReference>
<keyword evidence="8 13" id="KW-0175">Coiled coil</keyword>
<keyword evidence="11" id="KW-0206">Cytoskeleton</keyword>
<dbReference type="Pfam" id="PF12780">
    <property type="entry name" value="AAA_8"/>
    <property type="match status" value="1"/>
</dbReference>
<evidence type="ECO:0000256" key="11">
    <source>
        <dbReference type="ARBA" id="ARBA00023212"/>
    </source>
</evidence>
<proteinExistence type="inferred from homology"/>
<keyword evidence="5" id="KW-0547">Nucleotide-binding</keyword>
<evidence type="ECO:0000313" key="17">
    <source>
        <dbReference type="EMBL" id="KAF6093351.1"/>
    </source>
</evidence>
<keyword evidence="10" id="KW-0505">Motor protein</keyword>
<dbReference type="GO" id="GO:0045505">
    <property type="term" value="F:dynein intermediate chain binding"/>
    <property type="evidence" value="ECO:0007669"/>
    <property type="project" value="InterPro"/>
</dbReference>
<reference evidence="17 18" key="1">
    <citation type="journal article" date="2020" name="Nature">
        <title>Six reference-quality genomes reveal evolution of bat adaptations.</title>
        <authorList>
            <person name="Jebb D."/>
            <person name="Huang Z."/>
            <person name="Pippel M."/>
            <person name="Hughes G.M."/>
            <person name="Lavrichenko K."/>
            <person name="Devanna P."/>
            <person name="Winkler S."/>
            <person name="Jermiin L.S."/>
            <person name="Skirmuntt E.C."/>
            <person name="Katzourakis A."/>
            <person name="Burkitt-Gray L."/>
            <person name="Ray D.A."/>
            <person name="Sullivan K.A.M."/>
            <person name="Roscito J.G."/>
            <person name="Kirilenko B.M."/>
            <person name="Davalos L.M."/>
            <person name="Corthals A.P."/>
            <person name="Power M.L."/>
            <person name="Jones G."/>
            <person name="Ransome R.D."/>
            <person name="Dechmann D.K.N."/>
            <person name="Locatelli A.G."/>
            <person name="Puechmaille S.J."/>
            <person name="Fedrigo O."/>
            <person name="Jarvis E.D."/>
            <person name="Hiller M."/>
            <person name="Vernes S.C."/>
            <person name="Myers E.W."/>
            <person name="Teeling E.C."/>
        </authorList>
    </citation>
    <scope>NUCLEOTIDE SEQUENCE [LARGE SCALE GENOMIC DNA]</scope>
    <source>
        <strain evidence="17">Bat1K_MPI-CBG_1</strain>
    </source>
</reference>
<evidence type="ECO:0000256" key="1">
    <source>
        <dbReference type="ARBA" id="ARBA00004430"/>
    </source>
</evidence>
<dbReference type="GO" id="GO:0005524">
    <property type="term" value="F:ATP binding"/>
    <property type="evidence" value="ECO:0007669"/>
    <property type="project" value="UniProtKB-KW"/>
</dbReference>
<dbReference type="InterPro" id="IPR041589">
    <property type="entry name" value="DNAH3_AAA_lid_1"/>
</dbReference>
<evidence type="ECO:0000259" key="16">
    <source>
        <dbReference type="Pfam" id="PF17857"/>
    </source>
</evidence>
<evidence type="ECO:0000256" key="10">
    <source>
        <dbReference type="ARBA" id="ARBA00023175"/>
    </source>
</evidence>
<keyword evidence="3" id="KW-0963">Cytoplasm</keyword>
<protein>
    <submittedName>
        <fullName evidence="17">Dynein axonemal heavy chain 9</fullName>
    </submittedName>
</protein>
<evidence type="ECO:0000256" key="2">
    <source>
        <dbReference type="ARBA" id="ARBA00008887"/>
    </source>
</evidence>
<dbReference type="Pfam" id="PF17857">
    <property type="entry name" value="AAA_lid_1"/>
    <property type="match status" value="1"/>
</dbReference>
<evidence type="ECO:0000256" key="8">
    <source>
        <dbReference type="ARBA" id="ARBA00023054"/>
    </source>
</evidence>
<dbReference type="Pfam" id="PF12775">
    <property type="entry name" value="AAA_7"/>
    <property type="match status" value="1"/>
</dbReference>
<keyword evidence="12" id="KW-0966">Cell projection</keyword>
<keyword evidence="6" id="KW-0067">ATP-binding</keyword>
<dbReference type="InterPro" id="IPR027417">
    <property type="entry name" value="P-loop_NTPase"/>
</dbReference>
<feature type="domain" description="Dynein heavy chain AAA module D4" evidence="15">
    <location>
        <begin position="249"/>
        <end position="508"/>
    </location>
</feature>
<dbReference type="AlphaFoldDB" id="A0A834DUK5"/>
<dbReference type="PANTHER" id="PTHR46961">
    <property type="entry name" value="DYNEIN HEAVY CHAIN 1, AXONEMAL-LIKE PROTEIN"/>
    <property type="match status" value="1"/>
</dbReference>
<evidence type="ECO:0000256" key="5">
    <source>
        <dbReference type="ARBA" id="ARBA00022741"/>
    </source>
</evidence>
<dbReference type="Gene3D" id="3.40.50.300">
    <property type="entry name" value="P-loop containing nucleotide triphosphate hydrolases"/>
    <property type="match status" value="1"/>
</dbReference>
<dbReference type="PANTHER" id="PTHR46961:SF16">
    <property type="entry name" value="DYNEIN AXONEMAL HEAVY CHAIN 17-RELATED"/>
    <property type="match status" value="1"/>
</dbReference>
<dbReference type="Gene3D" id="1.20.920.30">
    <property type="match status" value="1"/>
</dbReference>
<dbReference type="GO" id="GO:0051959">
    <property type="term" value="F:dynein light intermediate chain binding"/>
    <property type="evidence" value="ECO:0007669"/>
    <property type="project" value="InterPro"/>
</dbReference>
<dbReference type="GO" id="GO:0007018">
    <property type="term" value="P:microtubule-based movement"/>
    <property type="evidence" value="ECO:0007669"/>
    <property type="project" value="InterPro"/>
</dbReference>
<dbReference type="FunFam" id="3.40.50.300:FF:002141">
    <property type="entry name" value="Dynein heavy chain"/>
    <property type="match status" value="1"/>
</dbReference>
<dbReference type="GO" id="GO:0030286">
    <property type="term" value="C:dynein complex"/>
    <property type="evidence" value="ECO:0007669"/>
    <property type="project" value="UniProtKB-KW"/>
</dbReference>
<gene>
    <name evidence="17" type="ORF">HJG60_003940</name>
</gene>
<evidence type="ECO:0000256" key="9">
    <source>
        <dbReference type="ARBA" id="ARBA00023069"/>
    </source>
</evidence>